<dbReference type="InterPro" id="IPR040023">
    <property type="entry name" value="WBP4"/>
</dbReference>
<dbReference type="PROSITE" id="PS01159">
    <property type="entry name" value="WW_DOMAIN_1"/>
    <property type="match status" value="1"/>
</dbReference>
<dbReference type="GO" id="GO:0071011">
    <property type="term" value="C:precatalytic spliceosome"/>
    <property type="evidence" value="ECO:0007669"/>
    <property type="project" value="TreeGrafter"/>
</dbReference>
<dbReference type="SMART" id="SM00456">
    <property type="entry name" value="WW"/>
    <property type="match status" value="1"/>
</dbReference>
<feature type="region of interest" description="Disordered" evidence="2">
    <location>
        <begin position="119"/>
        <end position="142"/>
    </location>
</feature>
<keyword evidence="1" id="KW-0175">Coiled coil</keyword>
<dbReference type="GO" id="GO:0003723">
    <property type="term" value="F:RNA binding"/>
    <property type="evidence" value="ECO:0007669"/>
    <property type="project" value="TreeGrafter"/>
</dbReference>
<feature type="coiled-coil region" evidence="1">
    <location>
        <begin position="31"/>
        <end position="58"/>
    </location>
</feature>
<dbReference type="PANTHER" id="PTHR13173:SF10">
    <property type="entry name" value="WW DOMAIN-BINDING PROTEIN 4"/>
    <property type="match status" value="1"/>
</dbReference>
<dbReference type="InterPro" id="IPR036020">
    <property type="entry name" value="WW_dom_sf"/>
</dbReference>
<dbReference type="SUPFAM" id="SSF51045">
    <property type="entry name" value="WW domain"/>
    <property type="match status" value="1"/>
</dbReference>
<name>A0A5K3FGI5_MESCO</name>
<protein>
    <submittedName>
        <fullName evidence="4">WW domain-containing protein</fullName>
    </submittedName>
</protein>
<dbReference type="PANTHER" id="PTHR13173">
    <property type="entry name" value="WW DOMAIN BINDING PROTEIN 4"/>
    <property type="match status" value="1"/>
</dbReference>
<dbReference type="AlphaFoldDB" id="A0A5K3FGI5"/>
<feature type="domain" description="WW" evidence="3">
    <location>
        <begin position="148"/>
        <end position="181"/>
    </location>
</feature>
<dbReference type="PROSITE" id="PS50020">
    <property type="entry name" value="WW_DOMAIN_2"/>
    <property type="match status" value="1"/>
</dbReference>
<sequence>MFVGIPDKPFLYCCIFNMLFSLFVFKSVNNHESGQRHINNVQKKLNELRRNAKSSSEGKMREKISLINDMAFVGMMKDIEHDPSLAKRYGVDLSGLWFVCLITLLDEQLDSMKQKLKGIQKKKEEKNKKKNKNKPTPAVVPLPHTAPKPFVYEWKEVKTSDGKIYYWNKKTGATQWERPQASIQSANDSECVSHEKKRLDQFLFNRLVELSESGSSEASAAVCQAFGASTDKSRSPSPPPDVMSHVINRATVAADEQANADPSESKRPRINLLGEWQPVIPDEQPPQAAAAVEEVSNHEEAKPVKTENKIKLRITSLASKAFRGDEAKLQEITEKAELLSRLSEISEASLSSAQRLEFKEKQASVSSAAKKAVQKLESCLKPDPDAADAPATSLPPPITFKRKSNAGRNFRNRTNDD</sequence>
<dbReference type="Pfam" id="PF00397">
    <property type="entry name" value="WW"/>
    <property type="match status" value="1"/>
</dbReference>
<proteinExistence type="predicted"/>
<reference evidence="4" key="1">
    <citation type="submission" date="2019-11" db="UniProtKB">
        <authorList>
            <consortium name="WormBaseParasite"/>
        </authorList>
    </citation>
    <scope>IDENTIFICATION</scope>
</reference>
<dbReference type="InterPro" id="IPR001202">
    <property type="entry name" value="WW_dom"/>
</dbReference>
<dbReference type="Gene3D" id="2.20.70.10">
    <property type="match status" value="1"/>
</dbReference>
<evidence type="ECO:0000313" key="4">
    <source>
        <dbReference type="WBParaSite" id="MCU_008193-RA"/>
    </source>
</evidence>
<organism evidence="4">
    <name type="scientific">Mesocestoides corti</name>
    <name type="common">Flatworm</name>
    <dbReference type="NCBI Taxonomy" id="53468"/>
    <lineage>
        <taxon>Eukaryota</taxon>
        <taxon>Metazoa</taxon>
        <taxon>Spiralia</taxon>
        <taxon>Lophotrochozoa</taxon>
        <taxon>Platyhelminthes</taxon>
        <taxon>Cestoda</taxon>
        <taxon>Eucestoda</taxon>
        <taxon>Cyclophyllidea</taxon>
        <taxon>Mesocestoididae</taxon>
        <taxon>Mesocestoides</taxon>
    </lineage>
</organism>
<evidence type="ECO:0000256" key="2">
    <source>
        <dbReference type="SAM" id="MobiDB-lite"/>
    </source>
</evidence>
<accession>A0A5K3FGI5</accession>
<dbReference type="WBParaSite" id="MCU_008193-RA">
    <property type="protein sequence ID" value="MCU_008193-RA"/>
    <property type="gene ID" value="MCU_008193"/>
</dbReference>
<evidence type="ECO:0000259" key="3">
    <source>
        <dbReference type="PROSITE" id="PS50020"/>
    </source>
</evidence>
<dbReference type="CDD" id="cd00201">
    <property type="entry name" value="WW"/>
    <property type="match status" value="1"/>
</dbReference>
<feature type="region of interest" description="Disordered" evidence="2">
    <location>
        <begin position="381"/>
        <end position="417"/>
    </location>
</feature>
<evidence type="ECO:0000256" key="1">
    <source>
        <dbReference type="SAM" id="Coils"/>
    </source>
</evidence>
<dbReference type="GO" id="GO:0000398">
    <property type="term" value="P:mRNA splicing, via spliceosome"/>
    <property type="evidence" value="ECO:0007669"/>
    <property type="project" value="InterPro"/>
</dbReference>